<feature type="compositionally biased region" description="Low complexity" evidence="1">
    <location>
        <begin position="106"/>
        <end position="121"/>
    </location>
</feature>
<evidence type="ECO:0000313" key="2">
    <source>
        <dbReference type="EMBL" id="CAK0900639.1"/>
    </source>
</evidence>
<comment type="caution">
    <text evidence="2">The sequence shown here is derived from an EMBL/GenBank/DDBJ whole genome shotgun (WGS) entry which is preliminary data.</text>
</comment>
<evidence type="ECO:0000256" key="1">
    <source>
        <dbReference type="SAM" id="MobiDB-lite"/>
    </source>
</evidence>
<organism evidence="2 3">
    <name type="scientific">Prorocentrum cordatum</name>
    <dbReference type="NCBI Taxonomy" id="2364126"/>
    <lineage>
        <taxon>Eukaryota</taxon>
        <taxon>Sar</taxon>
        <taxon>Alveolata</taxon>
        <taxon>Dinophyceae</taxon>
        <taxon>Prorocentrales</taxon>
        <taxon>Prorocentraceae</taxon>
        <taxon>Prorocentrum</taxon>
    </lineage>
</organism>
<feature type="non-terminal residue" evidence="2">
    <location>
        <position position="1227"/>
    </location>
</feature>
<dbReference type="EMBL" id="CAUYUJ010020813">
    <property type="protein sequence ID" value="CAK0900639.1"/>
    <property type="molecule type" value="Genomic_DNA"/>
</dbReference>
<dbReference type="Proteomes" id="UP001189429">
    <property type="component" value="Unassembled WGS sequence"/>
</dbReference>
<accession>A0ABN9XLA8</accession>
<protein>
    <submittedName>
        <fullName evidence="2">Uncharacterized protein</fullName>
    </submittedName>
</protein>
<feature type="region of interest" description="Disordered" evidence="1">
    <location>
        <begin position="96"/>
        <end position="121"/>
    </location>
</feature>
<sequence length="1227" mass="133291">MAFLESGSSAYLCYVGDDLYHDRIILSWVAASEYVVVSPDLDIFIEQIDAANADLQGLRLGSADGRLPFGMGGMQVYRFQVRPAGADLTQPLAEGERHAQVERASRGLAAPPGAAARAGPGGVAPVAVPTPLPVAVPPAPGVAAAPPPPRLAGPAGAWVLDEPVDTFVLGQEVPLPPTALDVGGRAFVTVNGEIVSLSRVAPGTDLAAWGLSRQQVLLKGDPSLLPRPCSPTPVAFATDAALVVRDPSVPLRTKGPGTLQDSVNEMYLRSLGGFTVAHDRWLMESRVPAGLRSGHEHRVLCRALTFAMESDGLNIANLSCCEFLNRRRMLLETAHRADPEKPAFEDSHIYMGEDEEGTGVTVTPALRAHVAAEMSKEYAIEKEKRKAREAKAEAKSAAARKKNMWARDLSVDRMNFFLYPPSGVGASRTARRRSTYRRLALDDANDMVTALNALYGCERDALRLSFWDLVPIMEVMAVQCNHVTLNGLDTARVLDVEARKVLTSFEDLILASPDVVSERRGRTPSRPYFDVALRADKKAYVDFLRRLMDRRLLGVAPESLSLVTPFFVAKKNGKQRLVLDCRLTNILFAHAPTVEIGSSEAMSAIELEPGQELYAASADIEACFYQCGGVGRLSSYFCLPSVPVEVALELGLAVDARGQEFTGRERVHPCIVVLPMGWSWSFWLVQRIHLEMLRRPVELPYSDHINVLGVRAEEVTELRDRVVARFSEEGFSMHEISDTSVHSTILGADVGGHPPVTRRTGQKLWLLRGALQWLASGPIVTGRQVEVAWIFSAVAVLLGSQLDRPWSSTVTATDASTTGFGRSRASLWCMLGPLSVAGRGTFAEEPLRNSDRLPVPTWGPRPKRCRLATAAVADGAGAQLHARLAKALEPNRSSPASPMAPSRCELAAAADATRVGYKAYSDAFQVFLAEEGGVPSTIEDMEVRVLQFLDLMLEAECTRADAPILVAAVKGAYPWCTGSQTMPRVSRGFRGYAKRRPPASRAPVPRELLGAVVSEVLARGQRDCALQVASTFFTYIRPGALRKLQVQQLLAPSRASGQLQCWGLILAPTQMDASMPGDPRGSHRELTKTGTSDETVIIDHPVWLGECLAAHVRGRAPTDLIFPTPGAFVAAQFGVAARRRGLPRVCLYQLRHGGASDDVLPGWRDRKTVKARGHWRTDSSLNMYGKPGAVHQLLNAMTPASRDFGRQMFEVMGSLFERTVAAETIPK</sequence>
<gene>
    <name evidence="2" type="ORF">PCOR1329_LOCUS77866</name>
</gene>
<feature type="compositionally biased region" description="Basic and acidic residues" evidence="1">
    <location>
        <begin position="96"/>
        <end position="105"/>
    </location>
</feature>
<evidence type="ECO:0000313" key="3">
    <source>
        <dbReference type="Proteomes" id="UP001189429"/>
    </source>
</evidence>
<name>A0ABN9XLA8_9DINO</name>
<reference evidence="2" key="1">
    <citation type="submission" date="2023-10" db="EMBL/GenBank/DDBJ databases">
        <authorList>
            <person name="Chen Y."/>
            <person name="Shah S."/>
            <person name="Dougan E. K."/>
            <person name="Thang M."/>
            <person name="Chan C."/>
        </authorList>
    </citation>
    <scope>NUCLEOTIDE SEQUENCE [LARGE SCALE GENOMIC DNA]</scope>
</reference>
<proteinExistence type="predicted"/>
<keyword evidence="3" id="KW-1185">Reference proteome</keyword>